<dbReference type="eggNOG" id="arCOG03765">
    <property type="taxonomic scope" value="Archaea"/>
</dbReference>
<evidence type="ECO:0000313" key="1">
    <source>
        <dbReference type="EMBL" id="ABO08882.1"/>
    </source>
</evidence>
<dbReference type="KEGG" id="pcl:Pcal_1462"/>
<dbReference type="RefSeq" id="WP_011850140.1">
    <property type="nucleotide sequence ID" value="NC_009073.1"/>
</dbReference>
<dbReference type="STRING" id="410359.Pcal_1462"/>
<organism evidence="1 2">
    <name type="scientific">Pyrobaculum calidifontis (strain DSM 21063 / JCM 11548 / VA1)</name>
    <dbReference type="NCBI Taxonomy" id="410359"/>
    <lineage>
        <taxon>Archaea</taxon>
        <taxon>Thermoproteota</taxon>
        <taxon>Thermoprotei</taxon>
        <taxon>Thermoproteales</taxon>
        <taxon>Thermoproteaceae</taxon>
        <taxon>Pyrobaculum</taxon>
    </lineage>
</organism>
<evidence type="ECO:0000313" key="2">
    <source>
        <dbReference type="Proteomes" id="UP000001431"/>
    </source>
</evidence>
<dbReference type="HOGENOM" id="CLU_1412437_0_0_2"/>
<dbReference type="Proteomes" id="UP000001431">
    <property type="component" value="Chromosome"/>
</dbReference>
<dbReference type="EMBL" id="CP000561">
    <property type="protein sequence ID" value="ABO08882.1"/>
    <property type="molecule type" value="Genomic_DNA"/>
</dbReference>
<dbReference type="GeneID" id="4909430"/>
<reference evidence="1" key="1">
    <citation type="submission" date="2007-02" db="EMBL/GenBank/DDBJ databases">
        <title>Complete sequence of Pyrobaculum calidifontis JCM 11548.</title>
        <authorList>
            <consortium name="US DOE Joint Genome Institute"/>
            <person name="Copeland A."/>
            <person name="Lucas S."/>
            <person name="Lapidus A."/>
            <person name="Barry K."/>
            <person name="Glavina del Rio T."/>
            <person name="Dalin E."/>
            <person name="Tice H."/>
            <person name="Pitluck S."/>
            <person name="Chain P."/>
            <person name="Malfatti S."/>
            <person name="Shin M."/>
            <person name="Vergez L."/>
            <person name="Schmutz J."/>
            <person name="Larimer F."/>
            <person name="Land M."/>
            <person name="Hauser L."/>
            <person name="Kyrpides N."/>
            <person name="Mikhailova N."/>
            <person name="Cozen A.E."/>
            <person name="Fitz-Gibbon S.T."/>
            <person name="House C.H."/>
            <person name="Saltikov C."/>
            <person name="Lowe T.M."/>
            <person name="Richardson P."/>
        </authorList>
    </citation>
    <scope>NUCLEOTIDE SEQUENCE [LARGE SCALE GENOMIC DNA]</scope>
    <source>
        <strain evidence="1">JCM 11548</strain>
    </source>
</reference>
<name>A3MW65_PYRCJ</name>
<protein>
    <submittedName>
        <fullName evidence="1">Uncharacterized protein</fullName>
    </submittedName>
</protein>
<proteinExistence type="predicted"/>
<gene>
    <name evidence="1" type="ordered locus">Pcal_1462</name>
</gene>
<dbReference type="OrthoDB" id="24875at2157"/>
<sequence>MSVKRDRVNIAVAREVAEELGNVAESLGMTQFALANDILTVGLEAVKAGYRVSQIRELLQFYKLMVELEIVPIPGRLLDSIVAEHYRKDKEGALKVWCEAGRMLGSYLRATFGGLEEVSQLVPYLAKIVPAKRFELKVSKGEAVLEIVGVGYSLEAVEVNAAAAKCLFDSYGYEVVEQVTAPGILVVKAREREAK</sequence>
<dbReference type="AlphaFoldDB" id="A3MW65"/>
<accession>A3MW65</accession>
<keyword evidence="2" id="KW-1185">Reference proteome</keyword>